<keyword evidence="3" id="KW-1185">Reference proteome</keyword>
<evidence type="ECO:0000259" key="1">
    <source>
        <dbReference type="Pfam" id="PF13116"/>
    </source>
</evidence>
<gene>
    <name evidence="2" type="ORF">SAMN04487993_101956</name>
</gene>
<evidence type="ECO:0000313" key="2">
    <source>
        <dbReference type="EMBL" id="SDJ13790.1"/>
    </source>
</evidence>
<evidence type="ECO:0000313" key="3">
    <source>
        <dbReference type="Proteomes" id="UP000199093"/>
    </source>
</evidence>
<organism evidence="2 3">
    <name type="scientific">Salipiger marinus</name>
    <dbReference type="NCBI Taxonomy" id="555512"/>
    <lineage>
        <taxon>Bacteria</taxon>
        <taxon>Pseudomonadati</taxon>
        <taxon>Pseudomonadota</taxon>
        <taxon>Alphaproteobacteria</taxon>
        <taxon>Rhodobacterales</taxon>
        <taxon>Roseobacteraceae</taxon>
        <taxon>Salipiger</taxon>
    </lineage>
</organism>
<dbReference type="RefSeq" id="WP_089849933.1">
    <property type="nucleotide sequence ID" value="NZ_FNEJ01000019.1"/>
</dbReference>
<protein>
    <submittedName>
        <fullName evidence="2">AsmA-like C-terminal region</fullName>
    </submittedName>
</protein>
<dbReference type="Proteomes" id="UP000199093">
    <property type="component" value="Unassembled WGS sequence"/>
</dbReference>
<dbReference type="AlphaFoldDB" id="A0A1G8RBP8"/>
<reference evidence="2 3" key="1">
    <citation type="submission" date="2016-10" db="EMBL/GenBank/DDBJ databases">
        <authorList>
            <person name="de Groot N.N."/>
        </authorList>
    </citation>
    <scope>NUCLEOTIDE SEQUENCE [LARGE SCALE GENOMIC DNA]</scope>
    <source>
        <strain evidence="2 3">DSM 26424</strain>
    </source>
</reference>
<dbReference type="STRING" id="555512.SAMN04487993_101956"/>
<dbReference type="InterPro" id="IPR025263">
    <property type="entry name" value="YhdP_central"/>
</dbReference>
<accession>A0A1G8RBP8</accession>
<name>A0A1G8RBP8_9RHOB</name>
<dbReference type="OrthoDB" id="7161641at2"/>
<dbReference type="Pfam" id="PF13116">
    <property type="entry name" value="YhdP"/>
    <property type="match status" value="1"/>
</dbReference>
<feature type="domain" description="YhdP central" evidence="1">
    <location>
        <begin position="356"/>
        <end position="786"/>
    </location>
</feature>
<sequence>MKGCLLGVVLLVALATGMLWYAMGRTMSAPVWLRDQIESRLAVALPGFQVDFGDLRLQLQGEGLTRIALSDVAVRSPTGAQIAVLSDLEVGLAPTRLLLGQYELREVRLTGAMLTMRRDEEGRIGLALGDVFAADTPAPDLPTIIAQLDQLAADPRLAGLSLVAAEALTIRYEDARAGRGWTADGGRLQLTRDAGSLRLSGDVALLGQGDVAATLALNADSLIGQTSARFGMNLEGLAAQDIASQSPALAWLNGLRAPISGALRGEMAADGALGALSATLQIGKGVLQPRPETRPIRFEGARSYFSYDPATATLQFDEISVTSRFGTLVTDGRAVLGDIRRGMPQEMVGQFRISRLEADPAGVFATPLKLAGAELDWRLSFAPFRFELGRLRIADAALPLRASGVLAAEQGGWRLAVDARLDSATPEQILAVWPASALPPTRRWVAENIHAGRLRDALVSLRLEPGGTLEPYLDMRIEGVELSYSPSLPRLMEAEGQVSFYQNRLSATVDRGRLIPPEGGEIDASGSSFVIPDLRERPNVGEVNVVARGPLVAALSYLDQPPLEILTKANKPVTLGSGSAEITGQVVLPLEPHVPREAVTVRATAVLRDVQSDQIVPGRVLQAERLDVAVDDTQVAITGSADLSGVPFTGTWTQPLAPGMAGRVEGDVVLSDAVARALGIGLPAGTFSGQGVGRVGIDLPPGEVPSFALRSDLAGLGVALPQIGWRLSEGGTGTLEVAGRLGAPVTVDRLALQAAGLRAEGSVTLNADGSFDRLSLPVLQAGDWLQGGAVLTGRGRNAVPAVALRGALLDMRRAPLGAGGGGGGAAGGPVEVAVDRLQVTDNIAVEGFQGSFDTSGGLTGSFTGRVGGRAPISGDVVPRNGASAFRIRSRDAGDVLKGAGIFQNVQDGLFDMTLVPVTGQAGTYDGLLRIEGARLQKNNVAVALLDGLSIVGILDQLNGPGIFFNEVEARFRMTPDLITLTRASAVGPSMGISMDGYANLGTGMMDLQGVLSPIYILNGLGRVFARKGEGLIGFNFNLRGAMTQPQVSVNPLSVFTPGMFRDIFRRPPPTIDQGN</sequence>
<proteinExistence type="predicted"/>
<dbReference type="EMBL" id="FNEJ01000019">
    <property type="protein sequence ID" value="SDJ13790.1"/>
    <property type="molecule type" value="Genomic_DNA"/>
</dbReference>